<evidence type="ECO:0008006" key="4">
    <source>
        <dbReference type="Google" id="ProtNLM"/>
    </source>
</evidence>
<evidence type="ECO:0000313" key="3">
    <source>
        <dbReference type="Proteomes" id="UP000245992"/>
    </source>
</evidence>
<comment type="caution">
    <text evidence="2">The sequence shown here is derived from an EMBL/GenBank/DDBJ whole genome shotgun (WGS) entry which is preliminary data.</text>
</comment>
<protein>
    <recommendedName>
        <fullName evidence="4">TetR family transcriptional regulator</fullName>
    </recommendedName>
</protein>
<accession>A0A2T7SW60</accession>
<dbReference type="AlphaFoldDB" id="A0A2T7SW60"/>
<sequence length="47" mass="5176">MREASPDTHPRIAALGGDLTSGTPEQRLAWIFRMVINGTVTTPRPTR</sequence>
<keyword evidence="3" id="KW-1185">Reference proteome</keyword>
<evidence type="ECO:0000256" key="1">
    <source>
        <dbReference type="SAM" id="MobiDB-lite"/>
    </source>
</evidence>
<dbReference type="RefSeq" id="WP_206300721.1">
    <property type="nucleotide sequence ID" value="NZ_AZSP01000283.1"/>
</dbReference>
<gene>
    <name evidence="2" type="ORF">Y717_25765</name>
</gene>
<dbReference type="Proteomes" id="UP000245992">
    <property type="component" value="Unassembled WGS sequence"/>
</dbReference>
<proteinExistence type="predicted"/>
<dbReference type="Gene3D" id="1.10.357.10">
    <property type="entry name" value="Tetracycline Repressor, domain 2"/>
    <property type="match status" value="1"/>
</dbReference>
<feature type="compositionally biased region" description="Basic and acidic residues" evidence="1">
    <location>
        <begin position="1"/>
        <end position="10"/>
    </location>
</feature>
<organism evidence="2 3">
    <name type="scientific">Streptomyces scopuliridis RB72</name>
    <dbReference type="NCBI Taxonomy" id="1440053"/>
    <lineage>
        <taxon>Bacteria</taxon>
        <taxon>Bacillati</taxon>
        <taxon>Actinomycetota</taxon>
        <taxon>Actinomycetes</taxon>
        <taxon>Kitasatosporales</taxon>
        <taxon>Streptomycetaceae</taxon>
        <taxon>Streptomyces</taxon>
    </lineage>
</organism>
<evidence type="ECO:0000313" key="2">
    <source>
        <dbReference type="EMBL" id="PVE07127.1"/>
    </source>
</evidence>
<name>A0A2T7SW60_9ACTN</name>
<feature type="region of interest" description="Disordered" evidence="1">
    <location>
        <begin position="1"/>
        <end position="20"/>
    </location>
</feature>
<dbReference type="EMBL" id="AZSP01000283">
    <property type="protein sequence ID" value="PVE07127.1"/>
    <property type="molecule type" value="Genomic_DNA"/>
</dbReference>
<reference evidence="2 3" key="1">
    <citation type="submission" date="2013-12" db="EMBL/GenBank/DDBJ databases">
        <title>Annotated genome of Streptomyces scopuliridis.</title>
        <authorList>
            <person name="Olson J.B."/>
        </authorList>
    </citation>
    <scope>NUCLEOTIDE SEQUENCE [LARGE SCALE GENOMIC DNA]</scope>
    <source>
        <strain evidence="2 3">RB72</strain>
    </source>
</reference>